<dbReference type="UniPathway" id="UPA00251">
    <property type="reaction ID" value="UER00324"/>
</dbReference>
<organism evidence="14 15">
    <name type="scientific">Rhodotorula taiwanensis</name>
    <dbReference type="NCBI Taxonomy" id="741276"/>
    <lineage>
        <taxon>Eukaryota</taxon>
        <taxon>Fungi</taxon>
        <taxon>Dikarya</taxon>
        <taxon>Basidiomycota</taxon>
        <taxon>Pucciniomycotina</taxon>
        <taxon>Microbotryomycetes</taxon>
        <taxon>Sporidiobolales</taxon>
        <taxon>Sporidiobolaceae</taxon>
        <taxon>Rhodotorula</taxon>
    </lineage>
</organism>
<feature type="region of interest" description="Disordered" evidence="12">
    <location>
        <begin position="1"/>
        <end position="27"/>
    </location>
</feature>
<evidence type="ECO:0000256" key="12">
    <source>
        <dbReference type="SAM" id="MobiDB-lite"/>
    </source>
</evidence>
<keyword evidence="15" id="KW-1185">Reference proteome</keyword>
<keyword evidence="5 11" id="KW-0285">Flavoprotein</keyword>
<comment type="similarity">
    <text evidence="3 11">Belongs to the protoporphyrinogen/coproporphyrinogen oxidase family. Protoporphyrinogen oxidase subfamily.</text>
</comment>
<keyword evidence="9 11" id="KW-0627">Porphyrin biosynthesis</keyword>
<comment type="cofactor">
    <cofactor evidence="11">
        <name>FAD</name>
        <dbReference type="ChEBI" id="CHEBI:57692"/>
    </cofactor>
    <text evidence="11">Binds 1 FAD per subunit.</text>
</comment>
<evidence type="ECO:0000256" key="9">
    <source>
        <dbReference type="ARBA" id="ARBA00023244"/>
    </source>
</evidence>
<evidence type="ECO:0000256" key="2">
    <source>
        <dbReference type="ARBA" id="ARBA00005073"/>
    </source>
</evidence>
<dbReference type="PANTHER" id="PTHR42923">
    <property type="entry name" value="PROTOPORPHYRINOGEN OXIDASE"/>
    <property type="match status" value="1"/>
</dbReference>
<evidence type="ECO:0000256" key="5">
    <source>
        <dbReference type="ARBA" id="ARBA00022630"/>
    </source>
</evidence>
<comment type="function">
    <text evidence="1 11">Catalyzes the 6-electron oxidation of protoporphyrinogen-IX to form protoporphyrin-IX.</text>
</comment>
<accession>A0A2S5BG68</accession>
<dbReference type="EMBL" id="PJQD01000012">
    <property type="protein sequence ID" value="POY75765.1"/>
    <property type="molecule type" value="Genomic_DNA"/>
</dbReference>
<gene>
    <name evidence="14" type="ORF">BMF94_1175</name>
</gene>
<dbReference type="Proteomes" id="UP000237144">
    <property type="component" value="Unassembled WGS sequence"/>
</dbReference>
<comment type="subcellular location">
    <subcellularLocation>
        <location evidence="11">Mitochondrion inner membrane</location>
    </subcellularLocation>
</comment>
<dbReference type="Gene3D" id="3.50.50.60">
    <property type="entry name" value="FAD/NAD(P)-binding domain"/>
    <property type="match status" value="1"/>
</dbReference>
<protein>
    <recommendedName>
        <fullName evidence="4 11">Protoporphyrinogen oxidase</fullName>
        <ecNumber evidence="4 11">1.3.3.4</ecNumber>
    </recommendedName>
</protein>
<feature type="compositionally biased region" description="Low complexity" evidence="12">
    <location>
        <begin position="1"/>
        <end position="15"/>
    </location>
</feature>
<dbReference type="Pfam" id="PF01593">
    <property type="entry name" value="Amino_oxidase"/>
    <property type="match status" value="1"/>
</dbReference>
<evidence type="ECO:0000259" key="13">
    <source>
        <dbReference type="Pfam" id="PF01593"/>
    </source>
</evidence>
<comment type="catalytic activity">
    <reaction evidence="10 11">
        <text>protoporphyrinogen IX + 3 O2 = protoporphyrin IX + 3 H2O2</text>
        <dbReference type="Rhea" id="RHEA:25576"/>
        <dbReference type="ChEBI" id="CHEBI:15379"/>
        <dbReference type="ChEBI" id="CHEBI:16240"/>
        <dbReference type="ChEBI" id="CHEBI:57306"/>
        <dbReference type="ChEBI" id="CHEBI:57307"/>
        <dbReference type="EC" id="1.3.3.4"/>
    </reaction>
</comment>
<evidence type="ECO:0000313" key="14">
    <source>
        <dbReference type="EMBL" id="POY75765.1"/>
    </source>
</evidence>
<keyword evidence="8 11" id="KW-0350">Heme biosynthesis</keyword>
<evidence type="ECO:0000256" key="11">
    <source>
        <dbReference type="RuleBase" id="RU367069"/>
    </source>
</evidence>
<dbReference type="GO" id="GO:0004729">
    <property type="term" value="F:oxygen-dependent protoporphyrinogen oxidase activity"/>
    <property type="evidence" value="ECO:0007669"/>
    <property type="project" value="UniProtKB-UniRule"/>
</dbReference>
<proteinExistence type="inferred from homology"/>
<dbReference type="SUPFAM" id="SSF51905">
    <property type="entry name" value="FAD/NAD(P)-binding domain"/>
    <property type="match status" value="1"/>
</dbReference>
<dbReference type="SUPFAM" id="SSF54373">
    <property type="entry name" value="FAD-linked reductases, C-terminal domain"/>
    <property type="match status" value="1"/>
</dbReference>
<dbReference type="GO" id="GO:0005743">
    <property type="term" value="C:mitochondrial inner membrane"/>
    <property type="evidence" value="ECO:0007669"/>
    <property type="project" value="UniProtKB-SubCell"/>
</dbReference>
<dbReference type="GO" id="GO:0006782">
    <property type="term" value="P:protoporphyrinogen IX biosynthetic process"/>
    <property type="evidence" value="ECO:0007669"/>
    <property type="project" value="UniProtKB-UniRule"/>
</dbReference>
<evidence type="ECO:0000313" key="15">
    <source>
        <dbReference type="Proteomes" id="UP000237144"/>
    </source>
</evidence>
<evidence type="ECO:0000256" key="3">
    <source>
        <dbReference type="ARBA" id="ARBA00010551"/>
    </source>
</evidence>
<dbReference type="OrthoDB" id="438553at2759"/>
<evidence type="ECO:0000256" key="10">
    <source>
        <dbReference type="ARBA" id="ARBA00047554"/>
    </source>
</evidence>
<dbReference type="NCBIfam" id="TIGR00562">
    <property type="entry name" value="proto_IX_ox"/>
    <property type="match status" value="1"/>
</dbReference>
<dbReference type="InterPro" id="IPR050464">
    <property type="entry name" value="Zeta_carotene_desat/Oxidored"/>
</dbReference>
<keyword evidence="6 11" id="KW-0274">FAD</keyword>
<dbReference type="InterPro" id="IPR002937">
    <property type="entry name" value="Amino_oxidase"/>
</dbReference>
<evidence type="ECO:0000256" key="4">
    <source>
        <dbReference type="ARBA" id="ARBA00012867"/>
    </source>
</evidence>
<comment type="pathway">
    <text evidence="2 11">Porphyrin-containing compound metabolism; protoporphyrin-IX biosynthesis; protoporphyrin-IX from protoporphyrinogen-IX: step 1/1.</text>
</comment>
<evidence type="ECO:0000256" key="1">
    <source>
        <dbReference type="ARBA" id="ARBA00002600"/>
    </source>
</evidence>
<sequence length="617" mass="67014">MLQLTTCSSSRTLSRQSRRTVRPPHSASSWLTIASTRRRQSLSTLTDDGQSLVHKPQTLAIIGGGLSGLSTAHYYLRSLSPRLRAETRIVVLEGQDRVGGWCRAVKLQDQRLLAAGEALDSSKGSLVFETGPRSIRPVGLLGWLTVELAHDIGLSDKIITVAKSAPSAKNRYLYTPPRMTRLPSSLASAFKALFTVPLIRRVVPSILLEPFRPRSPLHRDPLGDESVDAFFQRRFGPVLADEMISAMIHGIYAGDTRRLSVRAVFPQLWEAEREWGSVVLAGLFGSWARRRGWKEKSPWRVRAEREDDEMRAIKVRLAAAHADGGHRLVKAMEGASVWGLKGGLEVLTDQLKAYLEQQGVEFWLGDKGKVERVEKVQDGSWRITTQGGAVDSAQLVTTISHVLPADLAPPRIPSTTVAVINLAFPAPPSSAPPLFPPGFGYLIPRTVPTSQNPHHVLGVLFDSDVMPQVDTSRTQGLVKVSVLLGGSYWLDKPPVPSPTHDQLVAAALETIRLHLPASAIPEPVHAFTHMQRDCISQVPPGSLAAFRAFGERLKQVGGGSVAVVGGGYSAVGVNGCVKAAWEVGTAMAEARNGELEKGEAGEKVARPVKTGTEMWEL</sequence>
<dbReference type="STRING" id="741276.A0A2S5BG68"/>
<dbReference type="PANTHER" id="PTHR42923:SF3">
    <property type="entry name" value="PROTOPORPHYRINOGEN OXIDASE"/>
    <property type="match status" value="1"/>
</dbReference>
<evidence type="ECO:0000256" key="6">
    <source>
        <dbReference type="ARBA" id="ARBA00022827"/>
    </source>
</evidence>
<feature type="domain" description="Amine oxidase" evidence="13">
    <location>
        <begin position="66"/>
        <end position="581"/>
    </location>
</feature>
<keyword evidence="7 11" id="KW-0560">Oxidoreductase</keyword>
<evidence type="ECO:0000256" key="7">
    <source>
        <dbReference type="ARBA" id="ARBA00023002"/>
    </source>
</evidence>
<reference evidence="14 15" key="1">
    <citation type="journal article" date="2018" name="Front. Microbiol.">
        <title>Prospects for Fungal Bioremediation of Acidic Radioactive Waste Sites: Characterization and Genome Sequence of Rhodotorula taiwanensis MD1149.</title>
        <authorList>
            <person name="Tkavc R."/>
            <person name="Matrosova V.Y."/>
            <person name="Grichenko O.E."/>
            <person name="Gostincar C."/>
            <person name="Volpe R.P."/>
            <person name="Klimenkova P."/>
            <person name="Gaidamakova E.K."/>
            <person name="Zhou C.E."/>
            <person name="Stewart B.J."/>
            <person name="Lyman M.G."/>
            <person name="Malfatti S.A."/>
            <person name="Rubinfeld B."/>
            <person name="Courtot M."/>
            <person name="Singh J."/>
            <person name="Dalgard C.L."/>
            <person name="Hamilton T."/>
            <person name="Frey K.G."/>
            <person name="Gunde-Cimerman N."/>
            <person name="Dugan L."/>
            <person name="Daly M.J."/>
        </authorList>
    </citation>
    <scope>NUCLEOTIDE SEQUENCE [LARGE SCALE GENOMIC DNA]</scope>
    <source>
        <strain evidence="14 15">MD1149</strain>
    </source>
</reference>
<comment type="caution">
    <text evidence="14">The sequence shown here is derived from an EMBL/GenBank/DDBJ whole genome shotgun (WGS) entry which is preliminary data.</text>
</comment>
<dbReference type="InterPro" id="IPR036188">
    <property type="entry name" value="FAD/NAD-bd_sf"/>
</dbReference>
<dbReference type="InterPro" id="IPR004572">
    <property type="entry name" value="Protoporphyrinogen_oxidase"/>
</dbReference>
<dbReference type="EC" id="1.3.3.4" evidence="4 11"/>
<evidence type="ECO:0000256" key="8">
    <source>
        <dbReference type="ARBA" id="ARBA00023133"/>
    </source>
</evidence>
<dbReference type="AlphaFoldDB" id="A0A2S5BG68"/>
<name>A0A2S5BG68_9BASI</name>